<name>A0AAD6TQ67_9AGAR</name>
<sequence>MSSHNRNPTGKNQHARGLRRYHTEAKTDNKEIAALLFADYGIRTSASTVKRRRKALKLTGGAATAKTIEKATARQLVLSVMDKDPAKRAGVRTVRAKIAFDDSVILPRKLVSDIMHEYDSESFAIREPTAKKIFRVPKHPIGTNQRWSCDGHDKLYKIGFPVWAIVDDGTGKILKGWVVPSNRILEIIAFLFLCLVAQLGGIPIQTSTDCGQTFHPDIDIEELPAHVYLRSVHNIAVERQWLRLRLDFGDNCVLAFNLGITEGRYNSNNPNHLIYSELSQWLWSRVIQKGVDDLPEKWGGRDCLLPVDVEVVEQMKEDMGGDALIAFSTPEFAERALAAYDSLGIQNLTLQNAWSVFEAMLPLVFPIPNLVYPTDVMLRPERDATQQREGGLPYAHPAPSALPMALAQQYIFSDYVAMHYTTLDRGAPLPHPHAAARAAPVPLSELQPRKTSLCVRVRESAAPVAEAWLQFRVCQQNTALVPVRLRVLLHRARTPALHRGNVLGASLRVLVQIERACLLLDPTVW</sequence>
<dbReference type="EMBL" id="JARJCN010000087">
    <property type="protein sequence ID" value="KAJ7075958.1"/>
    <property type="molecule type" value="Genomic_DNA"/>
</dbReference>
<evidence type="ECO:0000313" key="2">
    <source>
        <dbReference type="Proteomes" id="UP001222325"/>
    </source>
</evidence>
<evidence type="ECO:0008006" key="3">
    <source>
        <dbReference type="Google" id="ProtNLM"/>
    </source>
</evidence>
<evidence type="ECO:0000313" key="1">
    <source>
        <dbReference type="EMBL" id="KAJ7075958.1"/>
    </source>
</evidence>
<protein>
    <recommendedName>
        <fullName evidence="3">Integrase catalytic domain-containing protein</fullName>
    </recommendedName>
</protein>
<keyword evidence="2" id="KW-1185">Reference proteome</keyword>
<dbReference type="Proteomes" id="UP001222325">
    <property type="component" value="Unassembled WGS sequence"/>
</dbReference>
<dbReference type="PANTHER" id="PTHR46177:SF1">
    <property type="entry name" value="INTEGRASE CATALYTIC DOMAIN-CONTAINING PROTEIN"/>
    <property type="match status" value="1"/>
</dbReference>
<reference evidence="1" key="1">
    <citation type="submission" date="2023-03" db="EMBL/GenBank/DDBJ databases">
        <title>Massive genome expansion in bonnet fungi (Mycena s.s.) driven by repeated elements and novel gene families across ecological guilds.</title>
        <authorList>
            <consortium name="Lawrence Berkeley National Laboratory"/>
            <person name="Harder C.B."/>
            <person name="Miyauchi S."/>
            <person name="Viragh M."/>
            <person name="Kuo A."/>
            <person name="Thoen E."/>
            <person name="Andreopoulos B."/>
            <person name="Lu D."/>
            <person name="Skrede I."/>
            <person name="Drula E."/>
            <person name="Henrissat B."/>
            <person name="Morin E."/>
            <person name="Kohler A."/>
            <person name="Barry K."/>
            <person name="LaButti K."/>
            <person name="Morin E."/>
            <person name="Salamov A."/>
            <person name="Lipzen A."/>
            <person name="Mereny Z."/>
            <person name="Hegedus B."/>
            <person name="Baldrian P."/>
            <person name="Stursova M."/>
            <person name="Weitz H."/>
            <person name="Taylor A."/>
            <person name="Grigoriev I.V."/>
            <person name="Nagy L.G."/>
            <person name="Martin F."/>
            <person name="Kauserud H."/>
        </authorList>
    </citation>
    <scope>NUCLEOTIDE SEQUENCE</scope>
    <source>
        <strain evidence="1">CBHHK173m</strain>
    </source>
</reference>
<organism evidence="1 2">
    <name type="scientific">Mycena belliarum</name>
    <dbReference type="NCBI Taxonomy" id="1033014"/>
    <lineage>
        <taxon>Eukaryota</taxon>
        <taxon>Fungi</taxon>
        <taxon>Dikarya</taxon>
        <taxon>Basidiomycota</taxon>
        <taxon>Agaricomycotina</taxon>
        <taxon>Agaricomycetes</taxon>
        <taxon>Agaricomycetidae</taxon>
        <taxon>Agaricales</taxon>
        <taxon>Marasmiineae</taxon>
        <taxon>Mycenaceae</taxon>
        <taxon>Mycena</taxon>
    </lineage>
</organism>
<proteinExistence type="predicted"/>
<gene>
    <name evidence="1" type="ORF">B0H15DRAFT_805904</name>
</gene>
<accession>A0AAD6TQ67</accession>
<dbReference type="PANTHER" id="PTHR46177">
    <property type="entry name" value="INTEGRASE CATALYTIC DOMAIN-CONTAINING PROTEIN"/>
    <property type="match status" value="1"/>
</dbReference>
<comment type="caution">
    <text evidence="1">The sequence shown here is derived from an EMBL/GenBank/DDBJ whole genome shotgun (WGS) entry which is preliminary data.</text>
</comment>
<dbReference type="AlphaFoldDB" id="A0AAD6TQ67"/>